<dbReference type="EMBL" id="JAAIJQ010000159">
    <property type="protein sequence ID" value="NEV65151.1"/>
    <property type="molecule type" value="Genomic_DNA"/>
</dbReference>
<sequence length="608" mass="67601">MYIRRTQTRNTATGERDFTHRLVRSQRVGGKVRQVTVLNLGRHFAVAQSDWPTLCARLEEILSGQAVLVGYGSLLLEREAQRLAAQILAREGASIPAGESEQEAGAPTEAHSVTLDSLTLTRPRTVGVEALGLWAMAQLDFVALLEELGLTGPQRAAVLGVILGRMAAPASELATQRWLCERSALGELLDVDFEAMSLMQLYRASDVLMRHRAVIEAALFARVSELFGLDCTVTLYDLTNTYFEGEAPTHPKAKRGHSKEKRRDCPLLTLGLVLDGSGFVRRSEVFDGNVVEGTTLAAMLQGLGAPSGALVVMDRGIATAENIAWLRARGGRYLVVSRERQRQFDPEQATDLLTAGADAVSVQRVEDSEGQEVRLYCYSEQRARKEEAIAARFSERFEAGLQALADGLTRPRTTKKIDKLWERIGRLKAKSRGAAQHYHIEIVPDASGQKAQAIRWERRPIEGSKDTHPGVYCLRTNEMTWDGEQLWRTYMMLTDLEAVFRSFKSELGLRPIFHHTEARCDAHLFITVLAYQFVQLIRRRLHAQGINASWLSLRETLNGQVRVTATFRRPDGRALHVRKATQAEPGQQQIYQALGVNPSPGGVSKMIV</sequence>
<dbReference type="InterPro" id="IPR047654">
    <property type="entry name" value="IS1634_transpos"/>
</dbReference>
<organism evidence="2 3">
    <name type="scientific">Thiorhodococcus minor</name>
    <dbReference type="NCBI Taxonomy" id="57489"/>
    <lineage>
        <taxon>Bacteria</taxon>
        <taxon>Pseudomonadati</taxon>
        <taxon>Pseudomonadota</taxon>
        <taxon>Gammaproteobacteria</taxon>
        <taxon>Chromatiales</taxon>
        <taxon>Chromatiaceae</taxon>
        <taxon>Thiorhodococcus</taxon>
    </lineage>
</organism>
<dbReference type="AlphaFoldDB" id="A0A6M0K723"/>
<evidence type="ECO:0000313" key="3">
    <source>
        <dbReference type="Proteomes" id="UP000483379"/>
    </source>
</evidence>
<feature type="domain" description="Transposase IS4-like" evidence="1">
    <location>
        <begin position="250"/>
        <end position="531"/>
    </location>
</feature>
<dbReference type="RefSeq" id="WP_164456477.1">
    <property type="nucleotide sequence ID" value="NZ_JAAIJQ010000159.1"/>
</dbReference>
<dbReference type="PANTHER" id="PTHR34614">
    <property type="match status" value="1"/>
</dbReference>
<evidence type="ECO:0000313" key="2">
    <source>
        <dbReference type="EMBL" id="NEV65151.1"/>
    </source>
</evidence>
<dbReference type="GO" id="GO:0003677">
    <property type="term" value="F:DNA binding"/>
    <property type="evidence" value="ECO:0007669"/>
    <property type="project" value="InterPro"/>
</dbReference>
<dbReference type="GO" id="GO:0004803">
    <property type="term" value="F:transposase activity"/>
    <property type="evidence" value="ECO:0007669"/>
    <property type="project" value="InterPro"/>
</dbReference>
<gene>
    <name evidence="2" type="ORF">G3446_25460</name>
</gene>
<comment type="caution">
    <text evidence="2">The sequence shown here is derived from an EMBL/GenBank/DDBJ whole genome shotgun (WGS) entry which is preliminary data.</text>
</comment>
<dbReference type="PANTHER" id="PTHR34614:SF2">
    <property type="entry name" value="TRANSPOSASE IS4-LIKE DOMAIN-CONTAINING PROTEIN"/>
    <property type="match status" value="1"/>
</dbReference>
<protein>
    <submittedName>
        <fullName evidence="2">IS1634 family transposase</fullName>
    </submittedName>
</protein>
<dbReference type="NCBIfam" id="NF033559">
    <property type="entry name" value="transpos_IS1634"/>
    <property type="match status" value="1"/>
</dbReference>
<dbReference type="SUPFAM" id="SSF53098">
    <property type="entry name" value="Ribonuclease H-like"/>
    <property type="match status" value="1"/>
</dbReference>
<keyword evidence="3" id="KW-1185">Reference proteome</keyword>
<evidence type="ECO:0000259" key="1">
    <source>
        <dbReference type="Pfam" id="PF01609"/>
    </source>
</evidence>
<dbReference type="InterPro" id="IPR002559">
    <property type="entry name" value="Transposase_11"/>
</dbReference>
<name>A0A6M0K723_9GAMM</name>
<reference evidence="2 3" key="1">
    <citation type="submission" date="2020-02" db="EMBL/GenBank/DDBJ databases">
        <title>Genome sequences of Thiorhodococcus mannitoliphagus and Thiorhodococcus minor, purple sulfur photosynthetic bacteria in the gammaproteobacterial family, Chromatiaceae.</title>
        <authorList>
            <person name="Aviles F.A."/>
            <person name="Meyer T.E."/>
            <person name="Kyndt J.A."/>
        </authorList>
    </citation>
    <scope>NUCLEOTIDE SEQUENCE [LARGE SCALE GENOMIC DNA]</scope>
    <source>
        <strain evidence="2 3">DSM 11518</strain>
    </source>
</reference>
<dbReference type="GO" id="GO:0006313">
    <property type="term" value="P:DNA transposition"/>
    <property type="evidence" value="ECO:0007669"/>
    <property type="project" value="InterPro"/>
</dbReference>
<proteinExistence type="predicted"/>
<dbReference type="Proteomes" id="UP000483379">
    <property type="component" value="Unassembled WGS sequence"/>
</dbReference>
<accession>A0A6M0K723</accession>
<dbReference type="Pfam" id="PF01609">
    <property type="entry name" value="DDE_Tnp_1"/>
    <property type="match status" value="1"/>
</dbReference>
<dbReference type="InterPro" id="IPR012337">
    <property type="entry name" value="RNaseH-like_sf"/>
</dbReference>